<proteinExistence type="predicted"/>
<evidence type="ECO:0000313" key="2">
    <source>
        <dbReference type="EMBL" id="KAE9356774.1"/>
    </source>
</evidence>
<evidence type="ECO:0000313" key="3">
    <source>
        <dbReference type="Proteomes" id="UP000486351"/>
    </source>
</evidence>
<feature type="region of interest" description="Disordered" evidence="1">
    <location>
        <begin position="408"/>
        <end position="470"/>
    </location>
</feature>
<sequence>MRWYCMHPGLPVQAELRVRASPDSSAAERARVSHGRAIAACSPVFQVAGDAADDAPISWLQVAYQDAASGETEGGFMMASLPEGTPLVTPWETTNFCGCCEVTDPAALLFDGPQETARSLGAVQSVNLLYCIVEEREGKLRIFHPTIQSAWIDMKDVHVVCVRLKHDRCSTLHTFYELNEALPEEAQIVIREFPSKEAQTVGLLSRGETLEVTVRGGNWLQIAGGNVDKAWIMWRTDALELLQEAPDVCSGNCTTRTDTAVTDIGVLDQDGCVDNQTEPSSLHEVAEETTGGVASAPNCEIDATPEVNAVAVAVASIATDDVSAVASDPPPTKCIDDTTKTAEFNDPCQEGALHNDTVHKARDQPLRPGAVLLNGVDNAESSTADMAPVVDDSTIADDKDTVAEAVAGGEVEEASPMQTEESWDDRPIRPAPTAFDVSGGASGEEEDAPAWDDRPIRPAPAVPDDLSSGDDEAVDVEAEVDDGSVAEDKDTVADVVAGGEVEEASPMQTEESWDDRPIRPAPTAFDVSGGASGEAQDAPAWDDRPIRNMAKGGESIGVKAEAAADINAAANDADEVLAMAEDIIQEIDDGITGVLSAAISEPVPLGAVGVGENLDDANRSAQEKTPFRDSSPSDGLSYLQHFGIGKYCEHKQSLITPSDELAQAMYEANQDDSDLVFQALVGDEPLSDDWFHDVSLRDLHAGPHLRAVPKTTYDLIMANASPEDILEAELLDDDEGDFDLVMSFKYPVPKRRALEPSRSPSLFRRVPSAPTGMSVLETKAAISPAKPPSESDLNADGSPPGSRQPSPASRRTSVSARTSPVPAKSTTPPKSPVPRQPVGPPSTPVPPAGSRLMQRKSIATLSSIGKPPSSLMRPRSFVQPSHLAAPASPALSKPVASGLAPPSRASGSSISAASTPSIATPTRSLLQRRSMLSAPSPAKTIGSLSTTRSSITGSIPKPTEVSSGLQAPRKSFGFRRPSGLAKKT</sequence>
<reference evidence="2 3" key="1">
    <citation type="submission" date="2018-09" db="EMBL/GenBank/DDBJ databases">
        <title>Genomic investigation of the strawberry pathogen Phytophthora fragariae indicates pathogenicity is determined by transcriptional variation in three key races.</title>
        <authorList>
            <person name="Adams T.M."/>
            <person name="Armitage A.D."/>
            <person name="Sobczyk M.K."/>
            <person name="Bates H.J."/>
            <person name="Dunwell J.M."/>
            <person name="Nellist C.F."/>
            <person name="Harrison R.J."/>
        </authorList>
    </citation>
    <scope>NUCLEOTIDE SEQUENCE [LARGE SCALE GENOMIC DNA]</scope>
    <source>
        <strain evidence="2 3">NOV-77</strain>
    </source>
</reference>
<protein>
    <submittedName>
        <fullName evidence="2">Uncharacterized protein</fullName>
    </submittedName>
</protein>
<feature type="compositionally biased region" description="Polar residues" evidence="1">
    <location>
        <begin position="942"/>
        <end position="953"/>
    </location>
</feature>
<feature type="region of interest" description="Disordered" evidence="1">
    <location>
        <begin position="494"/>
        <end position="545"/>
    </location>
</feature>
<dbReference type="AlphaFoldDB" id="A0A6G0SE50"/>
<feature type="region of interest" description="Disordered" evidence="1">
    <location>
        <begin position="781"/>
        <end position="984"/>
    </location>
</feature>
<gene>
    <name evidence="2" type="ORF">PF008_g3466</name>
</gene>
<accession>A0A6G0SE50</accession>
<feature type="compositionally biased region" description="Low complexity" evidence="1">
    <location>
        <begin position="805"/>
        <end position="821"/>
    </location>
</feature>
<dbReference type="EMBL" id="QXFY01000106">
    <property type="protein sequence ID" value="KAE9356774.1"/>
    <property type="molecule type" value="Genomic_DNA"/>
</dbReference>
<dbReference type="Proteomes" id="UP000486351">
    <property type="component" value="Unassembled WGS sequence"/>
</dbReference>
<evidence type="ECO:0000256" key="1">
    <source>
        <dbReference type="SAM" id="MobiDB-lite"/>
    </source>
</evidence>
<organism evidence="2 3">
    <name type="scientific">Phytophthora fragariae</name>
    <dbReference type="NCBI Taxonomy" id="53985"/>
    <lineage>
        <taxon>Eukaryota</taxon>
        <taxon>Sar</taxon>
        <taxon>Stramenopiles</taxon>
        <taxon>Oomycota</taxon>
        <taxon>Peronosporomycetes</taxon>
        <taxon>Peronosporales</taxon>
        <taxon>Peronosporaceae</taxon>
        <taxon>Phytophthora</taxon>
    </lineage>
</organism>
<feature type="compositionally biased region" description="Low complexity" evidence="1">
    <location>
        <begin position="880"/>
        <end position="924"/>
    </location>
</feature>
<comment type="caution">
    <text evidence="2">The sequence shown here is derived from an EMBL/GenBank/DDBJ whole genome shotgun (WGS) entry which is preliminary data.</text>
</comment>
<name>A0A6G0SE50_9STRA</name>
<feature type="compositionally biased region" description="Pro residues" evidence="1">
    <location>
        <begin position="829"/>
        <end position="847"/>
    </location>
</feature>